<sequence length="322" mass="34326">MKTKPLGRTGRPVSVIGFGTAFLGRARNQATDITAGAFEIDFDLGVEALVAGLDAGITLIDTAPFYRTEPIVGEALRQTTVPRDQLTVMTKAGRPGIGEFDFSYDAVKRHVEASLEHLGTDHLDVVSIHDAVHEGVPYIMSRKGAFAALSDLRDEGVVGAIGSACYDPALNADYIETGEFDVAICSASWSMINHKLKERLIPAAAKAGTALLIAEPLERGLLAVGVRPGATYADRKFAPEVLANVTQIEELCAAYGYRILDVGLHWMVREATVPAAIPGAATPEEAIANAAVGDVEISEEFWAELDKITPGFSHAQLGIEIK</sequence>
<dbReference type="PANTHER" id="PTHR42686">
    <property type="entry name" value="GH17980P-RELATED"/>
    <property type="match status" value="1"/>
</dbReference>
<keyword evidence="3" id="KW-1185">Reference proteome</keyword>
<reference evidence="2 3" key="1">
    <citation type="submission" date="2021-07" db="EMBL/GenBank/DDBJ databases">
        <title>complete genome sequencing of Tessaracoccus sp.J1M15.</title>
        <authorList>
            <person name="Bae J.-W."/>
            <person name="Kim D.-y."/>
        </authorList>
    </citation>
    <scope>NUCLEOTIDE SEQUENCE [LARGE SCALE GENOMIC DNA]</scope>
    <source>
        <strain evidence="2 3">J1M15</strain>
    </source>
</reference>
<name>A0ABX8SK11_9ACTN</name>
<dbReference type="InterPro" id="IPR023210">
    <property type="entry name" value="NADP_OxRdtase_dom"/>
</dbReference>
<dbReference type="Proteomes" id="UP000824504">
    <property type="component" value="Chromosome"/>
</dbReference>
<proteinExistence type="predicted"/>
<evidence type="ECO:0000313" key="3">
    <source>
        <dbReference type="Proteomes" id="UP000824504"/>
    </source>
</evidence>
<gene>
    <name evidence="2" type="ORF">KDB89_04360</name>
</gene>
<dbReference type="Pfam" id="PF00248">
    <property type="entry name" value="Aldo_ket_red"/>
    <property type="match status" value="1"/>
</dbReference>
<accession>A0ABX8SK11</accession>
<dbReference type="InterPro" id="IPR020471">
    <property type="entry name" value="AKR"/>
</dbReference>
<organism evidence="2 3">
    <name type="scientific">Tessaracoccus palaemonis</name>
    <dbReference type="NCBI Taxonomy" id="2829499"/>
    <lineage>
        <taxon>Bacteria</taxon>
        <taxon>Bacillati</taxon>
        <taxon>Actinomycetota</taxon>
        <taxon>Actinomycetes</taxon>
        <taxon>Propionibacteriales</taxon>
        <taxon>Propionibacteriaceae</taxon>
        <taxon>Tessaracoccus</taxon>
    </lineage>
</organism>
<evidence type="ECO:0000313" key="2">
    <source>
        <dbReference type="EMBL" id="QXT63717.1"/>
    </source>
</evidence>
<feature type="domain" description="NADP-dependent oxidoreductase" evidence="1">
    <location>
        <begin position="16"/>
        <end position="308"/>
    </location>
</feature>
<dbReference type="PANTHER" id="PTHR42686:SF1">
    <property type="entry name" value="GH17980P-RELATED"/>
    <property type="match status" value="1"/>
</dbReference>
<dbReference type="EMBL" id="CP079216">
    <property type="protein sequence ID" value="QXT63717.1"/>
    <property type="molecule type" value="Genomic_DNA"/>
</dbReference>
<evidence type="ECO:0000259" key="1">
    <source>
        <dbReference type="Pfam" id="PF00248"/>
    </source>
</evidence>
<protein>
    <submittedName>
        <fullName evidence="2">Aldo/keto reductase</fullName>
    </submittedName>
</protein>
<dbReference type="RefSeq" id="WP_219083644.1">
    <property type="nucleotide sequence ID" value="NZ_CP079216.1"/>
</dbReference>